<name>A0A4P8II22_9FIRM</name>
<dbReference type="EMBL" id="CP040058">
    <property type="protein sequence ID" value="QCP35544.1"/>
    <property type="molecule type" value="Genomic_DNA"/>
</dbReference>
<dbReference type="InterPro" id="IPR051599">
    <property type="entry name" value="Cell_Envelope_Assoc"/>
</dbReference>
<organism evidence="2 3">
    <name type="scientific">Anaerostipes rhamnosivorans</name>
    <dbReference type="NCBI Taxonomy" id="1229621"/>
    <lineage>
        <taxon>Bacteria</taxon>
        <taxon>Bacillati</taxon>
        <taxon>Bacillota</taxon>
        <taxon>Clostridia</taxon>
        <taxon>Lachnospirales</taxon>
        <taxon>Lachnospiraceae</taxon>
        <taxon>Anaerostipes</taxon>
    </lineage>
</organism>
<dbReference type="CDD" id="cd06259">
    <property type="entry name" value="YdcF-like"/>
    <property type="match status" value="1"/>
</dbReference>
<evidence type="ECO:0000313" key="2">
    <source>
        <dbReference type="EMBL" id="QCP35544.1"/>
    </source>
</evidence>
<dbReference type="Pfam" id="PF02698">
    <property type="entry name" value="DUF218"/>
    <property type="match status" value="1"/>
</dbReference>
<dbReference type="InterPro" id="IPR014729">
    <property type="entry name" value="Rossmann-like_a/b/a_fold"/>
</dbReference>
<accession>A0A4P8II22</accession>
<protein>
    <submittedName>
        <fullName evidence="2">SanA protein</fullName>
    </submittedName>
</protein>
<dbReference type="AlphaFoldDB" id="A0A4P8II22"/>
<dbReference type="GO" id="GO:0005886">
    <property type="term" value="C:plasma membrane"/>
    <property type="evidence" value="ECO:0007669"/>
    <property type="project" value="TreeGrafter"/>
</dbReference>
<gene>
    <name evidence="2" type="ORF">AR1Y2_2090</name>
</gene>
<dbReference type="InterPro" id="IPR003848">
    <property type="entry name" value="DUF218"/>
</dbReference>
<dbReference type="KEGG" id="arf:AR1Y2_2090"/>
<keyword evidence="3" id="KW-1185">Reference proteome</keyword>
<dbReference type="RefSeq" id="WP_137328896.1">
    <property type="nucleotide sequence ID" value="NZ_CP040058.1"/>
</dbReference>
<dbReference type="PANTHER" id="PTHR30336:SF6">
    <property type="entry name" value="INTEGRAL MEMBRANE PROTEIN"/>
    <property type="match status" value="1"/>
</dbReference>
<evidence type="ECO:0000259" key="1">
    <source>
        <dbReference type="Pfam" id="PF02698"/>
    </source>
</evidence>
<proteinExistence type="predicted"/>
<dbReference type="Gene3D" id="3.40.50.620">
    <property type="entry name" value="HUPs"/>
    <property type="match status" value="1"/>
</dbReference>
<evidence type="ECO:0000313" key="3">
    <source>
        <dbReference type="Proteomes" id="UP000298653"/>
    </source>
</evidence>
<reference evidence="2 3" key="1">
    <citation type="submission" date="2019-05" db="EMBL/GenBank/DDBJ databases">
        <title>Complete genome sequencing of Anaerostipes rhamnosivorans.</title>
        <authorList>
            <person name="Bui T.P.N."/>
            <person name="de Vos W.M."/>
        </authorList>
    </citation>
    <scope>NUCLEOTIDE SEQUENCE [LARGE SCALE GENOMIC DNA]</scope>
    <source>
        <strain evidence="2 3">1y2</strain>
    </source>
</reference>
<dbReference type="Proteomes" id="UP000298653">
    <property type="component" value="Chromosome"/>
</dbReference>
<dbReference type="PANTHER" id="PTHR30336">
    <property type="entry name" value="INNER MEMBRANE PROTEIN, PROBABLE PERMEASE"/>
    <property type="match status" value="1"/>
</dbReference>
<feature type="domain" description="DUF218" evidence="1">
    <location>
        <begin position="56"/>
        <end position="178"/>
    </location>
</feature>
<sequence>MSRKRKQMRFWLKLFVVFLAAGLLAVGGINLFVLNRADKSIEAWEYISRGKEKKADAVIVLGAKVRKDGSMSLMLKERVDMGIAAYKQGLTDRIIMSGDHGTQGYDEVSAMKAYAVKQGVPSKCIFKDHAGFSTYETMYRAREVFQARNVIVVTQKYHLYRAVYDAKALGLQVKGVACDKAVYKGDKARKFREAIARVKDFGYTLLKPKPKYLGKAIPVNGNGNVTDK</sequence>
<dbReference type="OrthoDB" id="9782395at2"/>